<dbReference type="EMBL" id="CP069115">
    <property type="protein sequence ID" value="QSS66012.1"/>
    <property type="molecule type" value="Genomic_DNA"/>
</dbReference>
<dbReference type="InterPro" id="IPR004827">
    <property type="entry name" value="bZIP"/>
</dbReference>
<dbReference type="Proteomes" id="UP000663671">
    <property type="component" value="Chromosome 3"/>
</dbReference>
<protein>
    <recommendedName>
        <fullName evidence="3">BZIP domain-containing protein</fullName>
    </recommendedName>
</protein>
<dbReference type="PROSITE" id="PS00036">
    <property type="entry name" value="BZIP_BASIC"/>
    <property type="match status" value="1"/>
</dbReference>
<evidence type="ECO:0000256" key="1">
    <source>
        <dbReference type="SAM" id="Coils"/>
    </source>
</evidence>
<reference evidence="4" key="1">
    <citation type="submission" date="2021-01" db="EMBL/GenBank/DDBJ databases">
        <title>Chromosome-level genome assembly of a human fungal pathogen reveals clustering of transcriptionally co-regulated genes.</title>
        <authorList>
            <person name="Voorhies M."/>
            <person name="Cohen S."/>
            <person name="Shea T.P."/>
            <person name="Petrus S."/>
            <person name="Munoz J.F."/>
            <person name="Poplawski S."/>
            <person name="Goldman W.E."/>
            <person name="Michael T."/>
            <person name="Cuomo C.A."/>
            <person name="Sil A."/>
            <person name="Beyhan S."/>
        </authorList>
    </citation>
    <scope>NUCLEOTIDE SEQUENCE</scope>
    <source>
        <strain evidence="4">WU24</strain>
    </source>
</reference>
<dbReference type="VEuPathDB" id="FungiDB:I7I51_06863"/>
<sequence>MAGKKGLILPSVTQLLEATHDYGTSQHLEDLRHFHEERTLPTLQPRPTDIQARSIAASRLPQYRSTSSRLTTRVRSVITPSSLQVPTTTPCFHAADPPPLTTSQHENTLQSSNGLFRQTQLPSTQRNRQQYPKGTSLPPLQQGGLISPRTMPQTATEFAERLSRIGVNVDWKSASLGATEKRLKNSLASKKFRQRKKTRAEELKRVEELEKRIEILTEECDHFRGLYYQLKESRDIKHSISPPSLRLAMP</sequence>
<dbReference type="AlphaFoldDB" id="A0A8A1MN14"/>
<dbReference type="GO" id="GO:0003700">
    <property type="term" value="F:DNA-binding transcription factor activity"/>
    <property type="evidence" value="ECO:0007669"/>
    <property type="project" value="InterPro"/>
</dbReference>
<feature type="compositionally biased region" description="Polar residues" evidence="2">
    <location>
        <begin position="81"/>
        <end position="90"/>
    </location>
</feature>
<keyword evidence="1" id="KW-0175">Coiled coil</keyword>
<feature type="compositionally biased region" description="Polar residues" evidence="2">
    <location>
        <begin position="101"/>
        <end position="133"/>
    </location>
</feature>
<dbReference type="Gene3D" id="1.20.5.170">
    <property type="match status" value="1"/>
</dbReference>
<dbReference type="OrthoDB" id="4190109at2759"/>
<name>A0A8A1MN14_AJECA</name>
<feature type="domain" description="BZIP" evidence="3">
    <location>
        <begin position="181"/>
        <end position="195"/>
    </location>
</feature>
<gene>
    <name evidence="4" type="ORF">I7I51_06863</name>
</gene>
<organism evidence="4 5">
    <name type="scientific">Ajellomyces capsulatus</name>
    <name type="common">Darling's disease fungus</name>
    <name type="synonym">Histoplasma capsulatum</name>
    <dbReference type="NCBI Taxonomy" id="5037"/>
    <lineage>
        <taxon>Eukaryota</taxon>
        <taxon>Fungi</taxon>
        <taxon>Dikarya</taxon>
        <taxon>Ascomycota</taxon>
        <taxon>Pezizomycotina</taxon>
        <taxon>Eurotiomycetes</taxon>
        <taxon>Eurotiomycetidae</taxon>
        <taxon>Onygenales</taxon>
        <taxon>Ajellomycetaceae</taxon>
        <taxon>Histoplasma</taxon>
    </lineage>
</organism>
<accession>A0A8A1MN14</accession>
<feature type="region of interest" description="Disordered" evidence="2">
    <location>
        <begin position="81"/>
        <end position="146"/>
    </location>
</feature>
<evidence type="ECO:0000256" key="2">
    <source>
        <dbReference type="SAM" id="MobiDB-lite"/>
    </source>
</evidence>
<evidence type="ECO:0000259" key="3">
    <source>
        <dbReference type="PROSITE" id="PS00036"/>
    </source>
</evidence>
<dbReference type="Pfam" id="PF07716">
    <property type="entry name" value="bZIP_2"/>
    <property type="match status" value="1"/>
</dbReference>
<proteinExistence type="predicted"/>
<feature type="coiled-coil region" evidence="1">
    <location>
        <begin position="199"/>
        <end position="226"/>
    </location>
</feature>
<dbReference type="InterPro" id="IPR046347">
    <property type="entry name" value="bZIP_sf"/>
</dbReference>
<dbReference type="SUPFAM" id="SSF57959">
    <property type="entry name" value="Leucine zipper domain"/>
    <property type="match status" value="1"/>
</dbReference>
<evidence type="ECO:0000313" key="5">
    <source>
        <dbReference type="Proteomes" id="UP000663671"/>
    </source>
</evidence>
<evidence type="ECO:0000313" key="4">
    <source>
        <dbReference type="EMBL" id="QSS66012.1"/>
    </source>
</evidence>